<dbReference type="EMBL" id="BJZT01000002">
    <property type="protein sequence ID" value="GEO97837.1"/>
    <property type="molecule type" value="Genomic_DNA"/>
</dbReference>
<reference evidence="2 3" key="1">
    <citation type="submission" date="2019-07" db="EMBL/GenBank/DDBJ databases">
        <title>Whole genome shotgun sequence of Methylobacterium haplocladii NBRC 107714.</title>
        <authorList>
            <person name="Hosoyama A."/>
            <person name="Uohara A."/>
            <person name="Ohji S."/>
            <person name="Ichikawa N."/>
        </authorList>
    </citation>
    <scope>NUCLEOTIDE SEQUENCE [LARGE SCALE GENOMIC DNA]</scope>
    <source>
        <strain evidence="2 3">NBRC 107714</strain>
    </source>
</reference>
<comment type="caution">
    <text evidence="2">The sequence shown here is derived from an EMBL/GenBank/DDBJ whole genome shotgun (WGS) entry which is preliminary data.</text>
</comment>
<evidence type="ECO:0000256" key="1">
    <source>
        <dbReference type="SAM" id="MobiDB-lite"/>
    </source>
</evidence>
<dbReference type="Proteomes" id="UP000321258">
    <property type="component" value="Unassembled WGS sequence"/>
</dbReference>
<feature type="region of interest" description="Disordered" evidence="1">
    <location>
        <begin position="1"/>
        <end position="55"/>
    </location>
</feature>
<dbReference type="InterPro" id="IPR025528">
    <property type="entry name" value="BrnA_antitoxin"/>
</dbReference>
<feature type="compositionally biased region" description="Basic residues" evidence="1">
    <location>
        <begin position="1"/>
        <end position="11"/>
    </location>
</feature>
<sequence length="109" mass="12186">MTEKHTHKRGQLVRFDSLDDMAPAEPLSPAFKALTDDETERRAANDPDAGAIPPGFWITARPVEAENKEQITLRLDPDVLRHFRGTGKGYQSRINAVLRSYVQAKEKAG</sequence>
<gene>
    <name evidence="2" type="ORF">MHA02_02250</name>
</gene>
<evidence type="ECO:0008006" key="4">
    <source>
        <dbReference type="Google" id="ProtNLM"/>
    </source>
</evidence>
<dbReference type="AlphaFoldDB" id="A0A512IJE6"/>
<dbReference type="RefSeq" id="WP_174804633.1">
    <property type="nucleotide sequence ID" value="NZ_BJZT01000002.1"/>
</dbReference>
<organism evidence="2 3">
    <name type="scientific">Methylobacterium haplocladii</name>
    <dbReference type="NCBI Taxonomy" id="1176176"/>
    <lineage>
        <taxon>Bacteria</taxon>
        <taxon>Pseudomonadati</taxon>
        <taxon>Pseudomonadota</taxon>
        <taxon>Alphaproteobacteria</taxon>
        <taxon>Hyphomicrobiales</taxon>
        <taxon>Methylobacteriaceae</taxon>
        <taxon>Methylobacterium</taxon>
    </lineage>
</organism>
<dbReference type="Pfam" id="PF14384">
    <property type="entry name" value="BrnA_antitoxin"/>
    <property type="match status" value="1"/>
</dbReference>
<proteinExistence type="predicted"/>
<evidence type="ECO:0000313" key="3">
    <source>
        <dbReference type="Proteomes" id="UP000321258"/>
    </source>
</evidence>
<accession>A0A512IJE6</accession>
<name>A0A512IJE6_9HYPH</name>
<protein>
    <recommendedName>
        <fullName evidence="4">3-oxoacyl-ACP synthase</fullName>
    </recommendedName>
</protein>
<keyword evidence="3" id="KW-1185">Reference proteome</keyword>
<evidence type="ECO:0000313" key="2">
    <source>
        <dbReference type="EMBL" id="GEO97837.1"/>
    </source>
</evidence>